<dbReference type="InterPro" id="IPR027417">
    <property type="entry name" value="P-loop_NTPase"/>
</dbReference>
<comment type="caution">
    <text evidence="4">The sequence shown here is derived from an EMBL/GenBank/DDBJ whole genome shotgun (WGS) entry which is preliminary data.</text>
</comment>
<dbReference type="AlphaFoldDB" id="A0A176QCL5"/>
<dbReference type="Pfam" id="PF00437">
    <property type="entry name" value="T2SSE"/>
    <property type="match status" value="1"/>
</dbReference>
<name>A0A176QCL5_9MICO</name>
<organism evidence="4 5">
    <name type="scientific">Janibacter melonis</name>
    <dbReference type="NCBI Taxonomy" id="262209"/>
    <lineage>
        <taxon>Bacteria</taxon>
        <taxon>Bacillati</taxon>
        <taxon>Actinomycetota</taxon>
        <taxon>Actinomycetes</taxon>
        <taxon>Micrococcales</taxon>
        <taxon>Intrasporangiaceae</taxon>
        <taxon>Janibacter</taxon>
    </lineage>
</organism>
<dbReference type="PANTHER" id="PTHR30486:SF6">
    <property type="entry name" value="TYPE IV PILUS RETRACTATION ATPASE PILT"/>
    <property type="match status" value="1"/>
</dbReference>
<keyword evidence="5" id="KW-1185">Reference proteome</keyword>
<evidence type="ECO:0000313" key="5">
    <source>
        <dbReference type="Proteomes" id="UP000076976"/>
    </source>
</evidence>
<dbReference type="NCBIfam" id="TIGR03819">
    <property type="entry name" value="heli_sec_ATPase"/>
    <property type="match status" value="1"/>
</dbReference>
<dbReference type="PANTHER" id="PTHR30486">
    <property type="entry name" value="TWITCHING MOTILITY PROTEIN PILT"/>
    <property type="match status" value="1"/>
</dbReference>
<protein>
    <recommendedName>
        <fullName evidence="3">Bacterial type II secretion system protein E domain-containing protein</fullName>
    </recommendedName>
</protein>
<dbReference type="GO" id="GO:0016887">
    <property type="term" value="F:ATP hydrolysis activity"/>
    <property type="evidence" value="ECO:0007669"/>
    <property type="project" value="InterPro"/>
</dbReference>
<dbReference type="InterPro" id="IPR001482">
    <property type="entry name" value="T2SS/T4SS_dom"/>
</dbReference>
<comment type="similarity">
    <text evidence="1">Belongs to the GSP E family.</text>
</comment>
<dbReference type="InterPro" id="IPR050921">
    <property type="entry name" value="T4SS_GSP_E_ATPase"/>
</dbReference>
<evidence type="ECO:0000256" key="1">
    <source>
        <dbReference type="ARBA" id="ARBA00006611"/>
    </source>
</evidence>
<dbReference type="Proteomes" id="UP000076976">
    <property type="component" value="Unassembled WGS sequence"/>
</dbReference>
<feature type="compositionally biased region" description="Low complexity" evidence="2">
    <location>
        <begin position="1"/>
        <end position="13"/>
    </location>
</feature>
<reference evidence="4 5" key="1">
    <citation type="submission" date="2016-01" db="EMBL/GenBank/DDBJ databases">
        <title>Janibacter melonis strain CD11_4 genome sequencing and assembly.</title>
        <authorList>
            <person name="Nair G.R."/>
            <person name="Kaur G."/>
            <person name="Chander A.M."/>
            <person name="Mayilraj S."/>
        </authorList>
    </citation>
    <scope>NUCLEOTIDE SEQUENCE [LARGE SCALE GENOMIC DNA]</scope>
    <source>
        <strain evidence="4 5">CD11-4</strain>
    </source>
</reference>
<evidence type="ECO:0000256" key="2">
    <source>
        <dbReference type="SAM" id="MobiDB-lite"/>
    </source>
</evidence>
<dbReference type="SUPFAM" id="SSF52540">
    <property type="entry name" value="P-loop containing nucleoside triphosphate hydrolases"/>
    <property type="match status" value="1"/>
</dbReference>
<dbReference type="CDD" id="cd01130">
    <property type="entry name" value="VirB11-like_ATPase"/>
    <property type="match status" value="1"/>
</dbReference>
<dbReference type="RefSeq" id="WP_068272944.1">
    <property type="nucleotide sequence ID" value="NZ_LQZG01000002.1"/>
</dbReference>
<dbReference type="Gene3D" id="3.40.50.300">
    <property type="entry name" value="P-loop containing nucleotide triphosphate hydrolases"/>
    <property type="match status" value="1"/>
</dbReference>
<feature type="region of interest" description="Disordered" evidence="2">
    <location>
        <begin position="1"/>
        <end position="21"/>
    </location>
</feature>
<gene>
    <name evidence="4" type="ORF">AWH69_05525</name>
</gene>
<dbReference type="EMBL" id="LQZG01000002">
    <property type="protein sequence ID" value="OAB87527.1"/>
    <property type="molecule type" value="Genomic_DNA"/>
</dbReference>
<feature type="domain" description="Bacterial type II secretion system protein E" evidence="3">
    <location>
        <begin position="57"/>
        <end position="331"/>
    </location>
</feature>
<dbReference type="Gene3D" id="3.30.450.380">
    <property type="match status" value="1"/>
</dbReference>
<evidence type="ECO:0000259" key="3">
    <source>
        <dbReference type="Pfam" id="PF00437"/>
    </source>
</evidence>
<proteinExistence type="inferred from homology"/>
<dbReference type="STRING" id="262209.AWH69_05525"/>
<evidence type="ECO:0000313" key="4">
    <source>
        <dbReference type="EMBL" id="OAB87527.1"/>
    </source>
</evidence>
<accession>A0A176QCL5</accession>
<dbReference type="InterPro" id="IPR022399">
    <property type="entry name" value="TadA-like_ATPase"/>
</dbReference>
<sequence length="352" mass="37196">MAAPGGLSGSGAPDELIRRGATPSVPTIGQVARAESVRLGDRGVRRREHELRSALVGLGPLEPVVADPSVTDVLVNGDGQVWVDRGEGVERAPVVVGDPVDVRRLATRLAGLAGRRLDDAQPWVDGLLPDGSRLHAVLPPLVDGGAHVSLRIPRHRHRDLDDLVGTGMLDDETAERLRQAVAQRRSVVVSGGTGTGKTTLLAAMLACVPAGERILLVEDVAEMSVDHPHTVRLQSRSANTEGVGRVSLDELVRQALRMRPDRLVVGEVRGPEVRELLMALNTGHEGGCGTVHANAAADVPARLEALGTLAGMAPEVTRAQVALAVDLVVHLRRGPRGRRVEEVVAMGDLVGR</sequence>